<dbReference type="SMART" id="SM00267">
    <property type="entry name" value="GGDEF"/>
    <property type="match status" value="1"/>
</dbReference>
<evidence type="ECO:0000259" key="5">
    <source>
        <dbReference type="PROSITE" id="PS50887"/>
    </source>
</evidence>
<dbReference type="Gene3D" id="3.30.70.270">
    <property type="match status" value="1"/>
</dbReference>
<dbReference type="GO" id="GO:0005886">
    <property type="term" value="C:plasma membrane"/>
    <property type="evidence" value="ECO:0007669"/>
    <property type="project" value="TreeGrafter"/>
</dbReference>
<dbReference type="InterPro" id="IPR007890">
    <property type="entry name" value="CHASE2"/>
</dbReference>
<dbReference type="FunFam" id="3.30.70.270:FF:000001">
    <property type="entry name" value="Diguanylate cyclase domain protein"/>
    <property type="match status" value="1"/>
</dbReference>
<dbReference type="RefSeq" id="WP_137264982.1">
    <property type="nucleotide sequence ID" value="NZ_SZUA01000001.1"/>
</dbReference>
<keyword evidence="7" id="KW-1185">Reference proteome</keyword>
<reference evidence="6 7" key="1">
    <citation type="submission" date="2019-04" db="EMBL/GenBank/DDBJ databases">
        <title>Reference strain of H23.</title>
        <authorList>
            <person name="Luo X."/>
        </authorList>
    </citation>
    <scope>NUCLEOTIDE SEQUENCE [LARGE SCALE GENOMIC DNA]</scope>
    <source>
        <strain evidence="6 7">H23</strain>
    </source>
</reference>
<keyword evidence="4" id="KW-1133">Transmembrane helix</keyword>
<sequence length="554" mass="60299">MRADGRGLRWKLLAGLAAAACTALLTVSGLTWRFDTWLYDFLIAHSGQQADPSIVLVEVDDDSLSSLGRWPWPRRIHADLLDKLHGAGARGIALDIAFAEPDRSDPAGDAKLAAAIKREGGIVLPVMVEPSQPDGTLIEVLPMPEFSAAAADLGHVEVDVDPDGVARHTYLRAGLGEARWPALALALFELRPSESHRGALPGLLNPQTTASPYLWVRDRDVMIPYVSDGKGFQRVSYLDLLRGQVPAELLRDRWLLVGVTAHGIGDTLLTPVASTDTRISGLEYQANLLNMLVRGNAITPLTASWQLAFGLALTLLPLLVLAWTDLRRPWLLALGACTAVVLFCALLLHVGRYWFAPMPALATLLLALAAWGVYRLQLSQRLAHSDALTRLSNRRLFDVMLTRELGAARRGNRPLSLLLIDLDHFKHYNDTQGHQAGDDALRRIAHAIAERARRPRDVPARYGGDELAAILPETTAHAAQAIADHIVRDVRALAIAHPGSDVAPVMTVSIGVATYFPILEGHEADLLERADAALYQAKQKGRDRSFCAETTTSA</sequence>
<organism evidence="6 7">
    <name type="scientific">Luteimonas gilva</name>
    <dbReference type="NCBI Taxonomy" id="2572684"/>
    <lineage>
        <taxon>Bacteria</taxon>
        <taxon>Pseudomonadati</taxon>
        <taxon>Pseudomonadota</taxon>
        <taxon>Gammaproteobacteria</taxon>
        <taxon>Lysobacterales</taxon>
        <taxon>Lysobacteraceae</taxon>
        <taxon>Luteimonas</taxon>
    </lineage>
</organism>
<dbReference type="PANTHER" id="PTHR45138:SF9">
    <property type="entry name" value="DIGUANYLATE CYCLASE DGCM-RELATED"/>
    <property type="match status" value="1"/>
</dbReference>
<dbReference type="CDD" id="cd01949">
    <property type="entry name" value="GGDEF"/>
    <property type="match status" value="1"/>
</dbReference>
<dbReference type="Pfam" id="PF00990">
    <property type="entry name" value="GGDEF"/>
    <property type="match status" value="1"/>
</dbReference>
<dbReference type="PANTHER" id="PTHR45138">
    <property type="entry name" value="REGULATORY COMPONENTS OF SENSORY TRANSDUCTION SYSTEM"/>
    <property type="match status" value="1"/>
</dbReference>
<dbReference type="Proteomes" id="UP000308707">
    <property type="component" value="Unassembled WGS sequence"/>
</dbReference>
<dbReference type="AlphaFoldDB" id="A0A4V5ZQH4"/>
<keyword evidence="4" id="KW-0812">Transmembrane</keyword>
<keyword evidence="4" id="KW-0472">Membrane</keyword>
<dbReference type="SUPFAM" id="SSF55073">
    <property type="entry name" value="Nucleotide cyclase"/>
    <property type="match status" value="1"/>
</dbReference>
<proteinExistence type="predicted"/>
<protein>
    <recommendedName>
        <fullName evidence="2">diguanylate cyclase</fullName>
        <ecNumber evidence="2">2.7.7.65</ecNumber>
    </recommendedName>
</protein>
<dbReference type="GO" id="GO:0052621">
    <property type="term" value="F:diguanylate cyclase activity"/>
    <property type="evidence" value="ECO:0007669"/>
    <property type="project" value="UniProtKB-EC"/>
</dbReference>
<feature type="transmembrane region" description="Helical" evidence="4">
    <location>
        <begin position="303"/>
        <end position="323"/>
    </location>
</feature>
<dbReference type="EC" id="2.7.7.65" evidence="2"/>
<dbReference type="NCBIfam" id="TIGR00254">
    <property type="entry name" value="GGDEF"/>
    <property type="match status" value="1"/>
</dbReference>
<dbReference type="InterPro" id="IPR050469">
    <property type="entry name" value="Diguanylate_Cyclase"/>
</dbReference>
<evidence type="ECO:0000313" key="6">
    <source>
        <dbReference type="EMBL" id="TKR32773.1"/>
    </source>
</evidence>
<comment type="catalytic activity">
    <reaction evidence="3">
        <text>2 GTP = 3',3'-c-di-GMP + 2 diphosphate</text>
        <dbReference type="Rhea" id="RHEA:24898"/>
        <dbReference type="ChEBI" id="CHEBI:33019"/>
        <dbReference type="ChEBI" id="CHEBI:37565"/>
        <dbReference type="ChEBI" id="CHEBI:58805"/>
        <dbReference type="EC" id="2.7.7.65"/>
    </reaction>
</comment>
<comment type="cofactor">
    <cofactor evidence="1">
        <name>Mg(2+)</name>
        <dbReference type="ChEBI" id="CHEBI:18420"/>
    </cofactor>
</comment>
<dbReference type="InterPro" id="IPR029787">
    <property type="entry name" value="Nucleotide_cyclase"/>
</dbReference>
<feature type="transmembrane region" description="Helical" evidence="4">
    <location>
        <begin position="354"/>
        <end position="374"/>
    </location>
</feature>
<dbReference type="OrthoDB" id="9803824at2"/>
<accession>A0A4V5ZQH4</accession>
<name>A0A4V5ZQH4_9GAMM</name>
<dbReference type="GO" id="GO:1902201">
    <property type="term" value="P:negative regulation of bacterial-type flagellum-dependent cell motility"/>
    <property type="evidence" value="ECO:0007669"/>
    <property type="project" value="TreeGrafter"/>
</dbReference>
<evidence type="ECO:0000256" key="1">
    <source>
        <dbReference type="ARBA" id="ARBA00001946"/>
    </source>
</evidence>
<dbReference type="InterPro" id="IPR000160">
    <property type="entry name" value="GGDEF_dom"/>
</dbReference>
<evidence type="ECO:0000256" key="3">
    <source>
        <dbReference type="ARBA" id="ARBA00034247"/>
    </source>
</evidence>
<gene>
    <name evidence="6" type="ORF">FCE95_00100</name>
</gene>
<dbReference type="Pfam" id="PF05226">
    <property type="entry name" value="CHASE2"/>
    <property type="match status" value="1"/>
</dbReference>
<comment type="caution">
    <text evidence="6">The sequence shown here is derived from an EMBL/GenBank/DDBJ whole genome shotgun (WGS) entry which is preliminary data.</text>
</comment>
<evidence type="ECO:0000313" key="7">
    <source>
        <dbReference type="Proteomes" id="UP000308707"/>
    </source>
</evidence>
<evidence type="ECO:0000256" key="4">
    <source>
        <dbReference type="SAM" id="Phobius"/>
    </source>
</evidence>
<dbReference type="EMBL" id="SZUA01000001">
    <property type="protein sequence ID" value="TKR32773.1"/>
    <property type="molecule type" value="Genomic_DNA"/>
</dbReference>
<dbReference type="GO" id="GO:0043709">
    <property type="term" value="P:cell adhesion involved in single-species biofilm formation"/>
    <property type="evidence" value="ECO:0007669"/>
    <property type="project" value="TreeGrafter"/>
</dbReference>
<feature type="domain" description="GGDEF" evidence="5">
    <location>
        <begin position="413"/>
        <end position="550"/>
    </location>
</feature>
<dbReference type="InterPro" id="IPR043128">
    <property type="entry name" value="Rev_trsase/Diguanyl_cyclase"/>
</dbReference>
<feature type="transmembrane region" description="Helical" evidence="4">
    <location>
        <begin position="330"/>
        <end position="348"/>
    </location>
</feature>
<evidence type="ECO:0000256" key="2">
    <source>
        <dbReference type="ARBA" id="ARBA00012528"/>
    </source>
</evidence>
<dbReference type="PROSITE" id="PS50887">
    <property type="entry name" value="GGDEF"/>
    <property type="match status" value="1"/>
</dbReference>
<dbReference type="SMART" id="SM01080">
    <property type="entry name" value="CHASE2"/>
    <property type="match status" value="1"/>
</dbReference>